<dbReference type="SUPFAM" id="SSF51182">
    <property type="entry name" value="RmlC-like cupins"/>
    <property type="match status" value="1"/>
</dbReference>
<dbReference type="CDD" id="cd02208">
    <property type="entry name" value="cupin_RmlC-like"/>
    <property type="match status" value="1"/>
</dbReference>
<organism evidence="2 3">
    <name type="scientific">Novosphingobium kunmingense</name>
    <dbReference type="NCBI Taxonomy" id="1211806"/>
    <lineage>
        <taxon>Bacteria</taxon>
        <taxon>Pseudomonadati</taxon>
        <taxon>Pseudomonadota</taxon>
        <taxon>Alphaproteobacteria</taxon>
        <taxon>Sphingomonadales</taxon>
        <taxon>Sphingomonadaceae</taxon>
        <taxon>Novosphingobium</taxon>
    </lineage>
</organism>
<sequence>MTIPGDWLVTHAEALARKSQDVLHHGTLRMKLHTPVMPNVQAPHEQDELYLILKRRGLFSKAGETRAFGPGDAILVEAGVEHAFETISDDTLLWILFWGPPGGDKDAC</sequence>
<protein>
    <submittedName>
        <fullName evidence="2">Cupin domain-containing protein</fullName>
    </submittedName>
</protein>
<dbReference type="EMBL" id="PHUF01000003">
    <property type="protein sequence ID" value="PKB19090.1"/>
    <property type="molecule type" value="Genomic_DNA"/>
</dbReference>
<dbReference type="Gene3D" id="2.60.120.10">
    <property type="entry name" value="Jelly Rolls"/>
    <property type="match status" value="1"/>
</dbReference>
<evidence type="ECO:0000313" key="3">
    <source>
        <dbReference type="Proteomes" id="UP000232587"/>
    </source>
</evidence>
<evidence type="ECO:0000259" key="1">
    <source>
        <dbReference type="Pfam" id="PF07883"/>
    </source>
</evidence>
<dbReference type="InterPro" id="IPR011051">
    <property type="entry name" value="RmlC_Cupin_sf"/>
</dbReference>
<evidence type="ECO:0000313" key="2">
    <source>
        <dbReference type="EMBL" id="PKB19090.1"/>
    </source>
</evidence>
<accession>A0A2N0HJH2</accession>
<proteinExistence type="predicted"/>
<dbReference type="OrthoDB" id="9798709at2"/>
<feature type="domain" description="Cupin type-2" evidence="1">
    <location>
        <begin position="43"/>
        <end position="96"/>
    </location>
</feature>
<gene>
    <name evidence="2" type="ORF">B0I00_1318</name>
</gene>
<dbReference type="RefSeq" id="WP_100866607.1">
    <property type="nucleotide sequence ID" value="NZ_PHUF01000003.1"/>
</dbReference>
<dbReference type="AlphaFoldDB" id="A0A2N0HJH2"/>
<reference evidence="2 3" key="1">
    <citation type="submission" date="2017-11" db="EMBL/GenBank/DDBJ databases">
        <title>Genomic Encyclopedia of Type Strains, Phase III (KMG-III): the genomes of soil and plant-associated and newly described type strains.</title>
        <authorList>
            <person name="Whitman W."/>
        </authorList>
    </citation>
    <scope>NUCLEOTIDE SEQUENCE [LARGE SCALE GENOMIC DNA]</scope>
    <source>
        <strain evidence="2 3">CGMCC 1.12274</strain>
    </source>
</reference>
<comment type="caution">
    <text evidence="2">The sequence shown here is derived from an EMBL/GenBank/DDBJ whole genome shotgun (WGS) entry which is preliminary data.</text>
</comment>
<dbReference type="InterPro" id="IPR014710">
    <property type="entry name" value="RmlC-like_jellyroll"/>
</dbReference>
<name>A0A2N0HJH2_9SPHN</name>
<dbReference type="InterPro" id="IPR013096">
    <property type="entry name" value="Cupin_2"/>
</dbReference>
<keyword evidence="3" id="KW-1185">Reference proteome</keyword>
<dbReference type="Pfam" id="PF07883">
    <property type="entry name" value="Cupin_2"/>
    <property type="match status" value="1"/>
</dbReference>
<dbReference type="Proteomes" id="UP000232587">
    <property type="component" value="Unassembled WGS sequence"/>
</dbReference>